<dbReference type="STRING" id="180197.SAMN02982919_01332"/>
<evidence type="ECO:0000259" key="4">
    <source>
        <dbReference type="PROSITE" id="PS50043"/>
    </source>
</evidence>
<dbReference type="CDD" id="cd17535">
    <property type="entry name" value="REC_NarL-like"/>
    <property type="match status" value="1"/>
</dbReference>
<evidence type="ECO:0000313" key="6">
    <source>
        <dbReference type="EMBL" id="SEQ82998.1"/>
    </source>
</evidence>
<proteinExistence type="predicted"/>
<sequence length="226" mass="23840">MQECFYAQYSAPMPATLLLVDDHTLFRTGLRLIVQDHPSVGAIAEAGSISQACGLGLPTLELVLLDIQLPGMSGLDGLHLLRQSYPAARIVLVSASMAPDAVRQARLRGADGFLPKSASAEDILHAITLALAGQPCFPPENCPAPTPACLSTATPTLTARQLDVLRLLCSGKPNKVIARDLGLSENTVRVHVAAIFSQLGVNSRSTALLQAQRLGLVSMPAHDSGY</sequence>
<keyword evidence="2" id="KW-0238">DNA-binding</keyword>
<dbReference type="PROSITE" id="PS50043">
    <property type="entry name" value="HTH_LUXR_2"/>
    <property type="match status" value="1"/>
</dbReference>
<keyword evidence="1 3" id="KW-0597">Phosphoprotein</keyword>
<dbReference type="InterPro" id="IPR001789">
    <property type="entry name" value="Sig_transdc_resp-reg_receiver"/>
</dbReference>
<dbReference type="Gene3D" id="3.40.50.2300">
    <property type="match status" value="1"/>
</dbReference>
<evidence type="ECO:0000256" key="1">
    <source>
        <dbReference type="ARBA" id="ARBA00022553"/>
    </source>
</evidence>
<dbReference type="GO" id="GO:0000160">
    <property type="term" value="P:phosphorelay signal transduction system"/>
    <property type="evidence" value="ECO:0007669"/>
    <property type="project" value="InterPro"/>
</dbReference>
<dbReference type="SUPFAM" id="SSF52172">
    <property type="entry name" value="CheY-like"/>
    <property type="match status" value="1"/>
</dbReference>
<dbReference type="Pfam" id="PF00072">
    <property type="entry name" value="Response_reg"/>
    <property type="match status" value="1"/>
</dbReference>
<feature type="domain" description="HTH luxR-type" evidence="4">
    <location>
        <begin position="150"/>
        <end position="215"/>
    </location>
</feature>
<organism evidence="6 7">
    <name type="scientific">Giesbergeria anulus</name>
    <dbReference type="NCBI Taxonomy" id="180197"/>
    <lineage>
        <taxon>Bacteria</taxon>
        <taxon>Pseudomonadati</taxon>
        <taxon>Pseudomonadota</taxon>
        <taxon>Betaproteobacteria</taxon>
        <taxon>Burkholderiales</taxon>
        <taxon>Comamonadaceae</taxon>
        <taxon>Giesbergeria</taxon>
    </lineage>
</organism>
<dbReference type="SMART" id="SM00448">
    <property type="entry name" value="REC"/>
    <property type="match status" value="1"/>
</dbReference>
<dbReference type="InterPro" id="IPR000792">
    <property type="entry name" value="Tscrpt_reg_LuxR_C"/>
</dbReference>
<dbReference type="EMBL" id="FOGD01000002">
    <property type="protein sequence ID" value="SEQ82998.1"/>
    <property type="molecule type" value="Genomic_DNA"/>
</dbReference>
<dbReference type="InterPro" id="IPR058245">
    <property type="entry name" value="NreC/VraR/RcsB-like_REC"/>
</dbReference>
<dbReference type="SUPFAM" id="SSF46894">
    <property type="entry name" value="C-terminal effector domain of the bipartite response regulators"/>
    <property type="match status" value="1"/>
</dbReference>
<evidence type="ECO:0000313" key="7">
    <source>
        <dbReference type="Proteomes" id="UP000199766"/>
    </source>
</evidence>
<dbReference type="PROSITE" id="PS50110">
    <property type="entry name" value="RESPONSE_REGULATORY"/>
    <property type="match status" value="1"/>
</dbReference>
<accession>A0A1H9J888</accession>
<feature type="domain" description="Response regulatory" evidence="5">
    <location>
        <begin position="16"/>
        <end position="131"/>
    </location>
</feature>
<dbReference type="CDD" id="cd06170">
    <property type="entry name" value="LuxR_C_like"/>
    <property type="match status" value="1"/>
</dbReference>
<dbReference type="SMART" id="SM00421">
    <property type="entry name" value="HTH_LUXR"/>
    <property type="match status" value="1"/>
</dbReference>
<gene>
    <name evidence="6" type="ORF">SAMN02982919_01332</name>
</gene>
<reference evidence="6 7" key="1">
    <citation type="submission" date="2016-10" db="EMBL/GenBank/DDBJ databases">
        <authorList>
            <person name="de Groot N.N."/>
        </authorList>
    </citation>
    <scope>NUCLEOTIDE SEQUENCE [LARGE SCALE GENOMIC DNA]</scope>
    <source>
        <strain evidence="6 7">ATCC 35958</strain>
    </source>
</reference>
<dbReference type="InterPro" id="IPR051015">
    <property type="entry name" value="EvgA-like"/>
</dbReference>
<feature type="modified residue" description="4-aspartylphosphate" evidence="3">
    <location>
        <position position="66"/>
    </location>
</feature>
<dbReference type="PANTHER" id="PTHR45566">
    <property type="entry name" value="HTH-TYPE TRANSCRIPTIONAL REGULATOR YHJB-RELATED"/>
    <property type="match status" value="1"/>
</dbReference>
<dbReference type="Proteomes" id="UP000199766">
    <property type="component" value="Unassembled WGS sequence"/>
</dbReference>
<dbReference type="PRINTS" id="PR00038">
    <property type="entry name" value="HTHLUXR"/>
</dbReference>
<dbReference type="Pfam" id="PF00196">
    <property type="entry name" value="GerE"/>
    <property type="match status" value="1"/>
</dbReference>
<keyword evidence="7" id="KW-1185">Reference proteome</keyword>
<dbReference type="PANTHER" id="PTHR45566:SF2">
    <property type="entry name" value="NARL SUBFAMILY"/>
    <property type="match status" value="1"/>
</dbReference>
<dbReference type="InterPro" id="IPR011006">
    <property type="entry name" value="CheY-like_superfamily"/>
</dbReference>
<evidence type="ECO:0000259" key="5">
    <source>
        <dbReference type="PROSITE" id="PS50110"/>
    </source>
</evidence>
<dbReference type="InterPro" id="IPR016032">
    <property type="entry name" value="Sig_transdc_resp-reg_C-effctor"/>
</dbReference>
<dbReference type="GO" id="GO:0003677">
    <property type="term" value="F:DNA binding"/>
    <property type="evidence" value="ECO:0007669"/>
    <property type="project" value="UniProtKB-KW"/>
</dbReference>
<dbReference type="GO" id="GO:0006355">
    <property type="term" value="P:regulation of DNA-templated transcription"/>
    <property type="evidence" value="ECO:0007669"/>
    <property type="project" value="InterPro"/>
</dbReference>
<evidence type="ECO:0000256" key="2">
    <source>
        <dbReference type="ARBA" id="ARBA00023125"/>
    </source>
</evidence>
<dbReference type="AlphaFoldDB" id="A0A1H9J888"/>
<name>A0A1H9J888_9BURK</name>
<protein>
    <submittedName>
        <fullName evidence="6">Two component transcriptional regulator, LuxR family</fullName>
    </submittedName>
</protein>
<evidence type="ECO:0000256" key="3">
    <source>
        <dbReference type="PROSITE-ProRule" id="PRU00169"/>
    </source>
</evidence>